<comment type="caution">
    <text evidence="2">The sequence shown here is derived from an EMBL/GenBank/DDBJ whole genome shotgun (WGS) entry which is preliminary data.</text>
</comment>
<dbReference type="RefSeq" id="XP_066718099.1">
    <property type="nucleotide sequence ID" value="XM_066855932.1"/>
</dbReference>
<feature type="compositionally biased region" description="Low complexity" evidence="1">
    <location>
        <begin position="1"/>
        <end position="20"/>
    </location>
</feature>
<feature type="region of interest" description="Disordered" evidence="1">
    <location>
        <begin position="1"/>
        <end position="67"/>
    </location>
</feature>
<feature type="compositionally biased region" description="Pro residues" evidence="1">
    <location>
        <begin position="41"/>
        <end position="61"/>
    </location>
</feature>
<protein>
    <submittedName>
        <fullName evidence="2">Uncharacterized protein</fullName>
    </submittedName>
</protein>
<dbReference type="EMBL" id="JAQQWL010000005">
    <property type="protein sequence ID" value="KAK8073624.1"/>
    <property type="molecule type" value="Genomic_DNA"/>
</dbReference>
<name>A0ABR1VUP8_9PEZI</name>
<evidence type="ECO:0000313" key="2">
    <source>
        <dbReference type="EMBL" id="KAK8073624.1"/>
    </source>
</evidence>
<accession>A0ABR1VUP8</accession>
<sequence length="263" mass="28219">MSTTTQQPQQPQVTADDAPPYTEEEERAALTAAVARAEAAAPPPPQPTPGPPSTPPTPPTRTAPSSLPAATAITRADGRVVHAVRHPSPRRPAADAAAAASDLGQGRPRRGVGKLELLRWRHCVIGLGDPFTTTTTSTPSEGIKLHRDKNFLHRSDWRFSTAVGSGDDDGRVVEYVWRKDMAKYGTTIYKCVPEGQEDKVYARLLSGGGLNAKKGGEIMVREGLTGGLEELLLVSAQTIWAVEALDYQSLRQGYSKSDKSKSD</sequence>
<feature type="region of interest" description="Disordered" evidence="1">
    <location>
        <begin position="85"/>
        <end position="109"/>
    </location>
</feature>
<reference evidence="2 3" key="1">
    <citation type="submission" date="2023-01" db="EMBL/GenBank/DDBJ databases">
        <title>Analysis of 21 Apiospora genomes using comparative genomics revels a genus with tremendous synthesis potential of carbohydrate active enzymes and secondary metabolites.</title>
        <authorList>
            <person name="Sorensen T."/>
        </authorList>
    </citation>
    <scope>NUCLEOTIDE SEQUENCE [LARGE SCALE GENOMIC DNA]</scope>
    <source>
        <strain evidence="2 3">CBS 135458</strain>
    </source>
</reference>
<evidence type="ECO:0000313" key="3">
    <source>
        <dbReference type="Proteomes" id="UP001480595"/>
    </source>
</evidence>
<feature type="compositionally biased region" description="Low complexity" evidence="1">
    <location>
        <begin position="29"/>
        <end position="40"/>
    </location>
</feature>
<dbReference type="Proteomes" id="UP001480595">
    <property type="component" value="Unassembled WGS sequence"/>
</dbReference>
<dbReference type="GeneID" id="92088995"/>
<proteinExistence type="predicted"/>
<gene>
    <name evidence="2" type="ORF">PG994_004523</name>
</gene>
<keyword evidence="3" id="KW-1185">Reference proteome</keyword>
<organism evidence="2 3">
    <name type="scientific">Apiospora phragmitis</name>
    <dbReference type="NCBI Taxonomy" id="2905665"/>
    <lineage>
        <taxon>Eukaryota</taxon>
        <taxon>Fungi</taxon>
        <taxon>Dikarya</taxon>
        <taxon>Ascomycota</taxon>
        <taxon>Pezizomycotina</taxon>
        <taxon>Sordariomycetes</taxon>
        <taxon>Xylariomycetidae</taxon>
        <taxon>Amphisphaeriales</taxon>
        <taxon>Apiosporaceae</taxon>
        <taxon>Apiospora</taxon>
    </lineage>
</organism>
<evidence type="ECO:0000256" key="1">
    <source>
        <dbReference type="SAM" id="MobiDB-lite"/>
    </source>
</evidence>